<dbReference type="RefSeq" id="WP_271428588.1">
    <property type="nucleotide sequence ID" value="NZ_JAQIPB010000006.1"/>
</dbReference>
<gene>
    <name evidence="3" type="ORF">PGB34_13350</name>
</gene>
<dbReference type="InterPro" id="IPR013094">
    <property type="entry name" value="AB_hydrolase_3"/>
</dbReference>
<dbReference type="InterPro" id="IPR029058">
    <property type="entry name" value="AB_hydrolase_fold"/>
</dbReference>
<dbReference type="PANTHER" id="PTHR48081:SF8">
    <property type="entry name" value="ALPHA_BETA HYDROLASE FOLD-3 DOMAIN-CONTAINING PROTEIN-RELATED"/>
    <property type="match status" value="1"/>
</dbReference>
<name>A0AAE3T090_9BURK</name>
<dbReference type="GO" id="GO:0016787">
    <property type="term" value="F:hydrolase activity"/>
    <property type="evidence" value="ECO:0007669"/>
    <property type="project" value="UniProtKB-KW"/>
</dbReference>
<evidence type="ECO:0000256" key="1">
    <source>
        <dbReference type="ARBA" id="ARBA00022801"/>
    </source>
</evidence>
<keyword evidence="4" id="KW-1185">Reference proteome</keyword>
<evidence type="ECO:0000313" key="4">
    <source>
        <dbReference type="Proteomes" id="UP001212602"/>
    </source>
</evidence>
<protein>
    <submittedName>
        <fullName evidence="3">Alpha/beta hydrolase</fullName>
    </submittedName>
</protein>
<dbReference type="Pfam" id="PF07859">
    <property type="entry name" value="Abhydrolase_3"/>
    <property type="match status" value="1"/>
</dbReference>
<feature type="domain" description="Alpha/beta hydrolase fold-3" evidence="2">
    <location>
        <begin position="53"/>
        <end position="244"/>
    </location>
</feature>
<dbReference type="EMBL" id="JAQIPB010000006">
    <property type="protein sequence ID" value="MDA7417350.1"/>
    <property type="molecule type" value="Genomic_DNA"/>
</dbReference>
<accession>A0AAE3T090</accession>
<dbReference type="InterPro" id="IPR050300">
    <property type="entry name" value="GDXG_lipolytic_enzyme"/>
</dbReference>
<sequence length="293" mass="30832">MTARNATSLLAPGLAAGADVPEAELQIPLPGGDTVTARQYGRREAVAGGQPLVLHFHGGTFTCGDLDNGRNVGRLLARSGAVAVSLAYPLAPEYPFPKPIEVGYEVLVWLYKQRVKLAGKGARVFLAGEEAGGNLAAAVAMVARDRDHPPLAGQVLLSPMLDPCAGTASLRAAGCDSTDACKWATGWQQYLKRPMDALHPYAVPGSSLRLSDLAPTLVLVGPDDPMRDEALAYAGRLREAGINVCSQIVSSAANWPEALYEPGESGCQGCELSVMQHFRSFFEPPSLQAQPGG</sequence>
<organism evidence="3 4">
    <name type="scientific">Xenophilus arseniciresistens</name>
    <dbReference type="NCBI Taxonomy" id="1283306"/>
    <lineage>
        <taxon>Bacteria</taxon>
        <taxon>Pseudomonadati</taxon>
        <taxon>Pseudomonadota</taxon>
        <taxon>Betaproteobacteria</taxon>
        <taxon>Burkholderiales</taxon>
        <taxon>Comamonadaceae</taxon>
        <taxon>Xenophilus</taxon>
    </lineage>
</organism>
<dbReference type="Gene3D" id="3.40.50.1820">
    <property type="entry name" value="alpha/beta hydrolase"/>
    <property type="match status" value="1"/>
</dbReference>
<dbReference type="AlphaFoldDB" id="A0AAE3T090"/>
<dbReference type="SUPFAM" id="SSF53474">
    <property type="entry name" value="alpha/beta-Hydrolases"/>
    <property type="match status" value="1"/>
</dbReference>
<evidence type="ECO:0000259" key="2">
    <source>
        <dbReference type="Pfam" id="PF07859"/>
    </source>
</evidence>
<comment type="caution">
    <text evidence="3">The sequence shown here is derived from an EMBL/GenBank/DDBJ whole genome shotgun (WGS) entry which is preliminary data.</text>
</comment>
<evidence type="ECO:0000313" key="3">
    <source>
        <dbReference type="EMBL" id="MDA7417350.1"/>
    </source>
</evidence>
<proteinExistence type="predicted"/>
<dbReference type="PANTHER" id="PTHR48081">
    <property type="entry name" value="AB HYDROLASE SUPERFAMILY PROTEIN C4A8.06C"/>
    <property type="match status" value="1"/>
</dbReference>
<dbReference type="Proteomes" id="UP001212602">
    <property type="component" value="Unassembled WGS sequence"/>
</dbReference>
<reference evidence="3" key="1">
    <citation type="submission" date="2023-01" db="EMBL/GenBank/DDBJ databases">
        <title>Xenophilus mangrovi sp. nov., isolated from soil of Mangrove nature reserve.</title>
        <authorList>
            <person name="Xu S."/>
            <person name="Liu Z."/>
            <person name="Xu Y."/>
        </authorList>
    </citation>
    <scope>NUCLEOTIDE SEQUENCE</scope>
    <source>
        <strain evidence="3">YW8</strain>
    </source>
</reference>
<keyword evidence="1 3" id="KW-0378">Hydrolase</keyword>